<dbReference type="EMBL" id="BPWL01000001">
    <property type="protein sequence ID" value="GJJ06227.1"/>
    <property type="molecule type" value="Genomic_DNA"/>
</dbReference>
<feature type="compositionally biased region" description="Low complexity" evidence="1">
    <location>
        <begin position="307"/>
        <end position="358"/>
    </location>
</feature>
<accession>A0AAV4ZWN0</accession>
<feature type="compositionally biased region" description="Polar residues" evidence="1">
    <location>
        <begin position="359"/>
        <end position="372"/>
    </location>
</feature>
<feature type="compositionally biased region" description="Basic and acidic residues" evidence="1">
    <location>
        <begin position="730"/>
        <end position="740"/>
    </location>
</feature>
<dbReference type="Proteomes" id="UP001050691">
    <property type="component" value="Unassembled WGS sequence"/>
</dbReference>
<feature type="compositionally biased region" description="Polar residues" evidence="1">
    <location>
        <begin position="852"/>
        <end position="890"/>
    </location>
</feature>
<feature type="compositionally biased region" description="Acidic residues" evidence="1">
    <location>
        <begin position="816"/>
        <end position="830"/>
    </location>
</feature>
<keyword evidence="3" id="KW-1185">Reference proteome</keyword>
<feature type="compositionally biased region" description="Polar residues" evidence="1">
    <location>
        <begin position="1048"/>
        <end position="1058"/>
    </location>
</feature>
<organism evidence="2 3">
    <name type="scientific">Clathrus columnatus</name>
    <dbReference type="NCBI Taxonomy" id="1419009"/>
    <lineage>
        <taxon>Eukaryota</taxon>
        <taxon>Fungi</taxon>
        <taxon>Dikarya</taxon>
        <taxon>Basidiomycota</taxon>
        <taxon>Agaricomycotina</taxon>
        <taxon>Agaricomycetes</taxon>
        <taxon>Phallomycetidae</taxon>
        <taxon>Phallales</taxon>
        <taxon>Clathraceae</taxon>
        <taxon>Clathrus</taxon>
    </lineage>
</organism>
<feature type="compositionally biased region" description="Basic and acidic residues" evidence="1">
    <location>
        <begin position="972"/>
        <end position="985"/>
    </location>
</feature>
<reference evidence="2" key="1">
    <citation type="submission" date="2021-10" db="EMBL/GenBank/DDBJ databases">
        <title>De novo Genome Assembly of Clathrus columnatus (Basidiomycota, Fungi) Using Illumina and Nanopore Sequence Data.</title>
        <authorList>
            <person name="Ogiso-Tanaka E."/>
            <person name="Itagaki H."/>
            <person name="Hosoya T."/>
            <person name="Hosaka K."/>
        </authorList>
    </citation>
    <scope>NUCLEOTIDE SEQUENCE</scope>
    <source>
        <strain evidence="2">MO-923</strain>
    </source>
</reference>
<sequence length="1303" mass="140944">MYAYYPYQFEYQPQLHLRTDYPPHQSYPYSQYQDLNDQQETQMQIQGQQQEQGQYSSQIGQHQQQQFYQAQQPVSTPGTSIDTPTSGFSTCSTSASTGSSSMPYYTPTPPTQPHEMIFTDPLVRPQQSPTIPDHNLSGPDVIGMEGHYSYEYDEYEWTGEQQQQQQQQILPISSAYPSPSPSQQHQLISQNSSRSSPQPQVPFELSSFESPSQQHAHTHTHPRSQSQSHIPPPRLTRPIRREREQPFRAFHPYANNNPTRPPSLPTPAGSGEKEKGIETGGIIVEGDVNLSSSVLSSRPALIMASSSTMTSPLAAPPASAQKAESQPQSQSQSQPLSQPQSQSQPQPQHQPQSSSQHQTKIQSQPELQPQPHSETRQRPQKPVPTIVTAPSNNPKPSTSKIPSQKNNSTSATSSSTSNLSPAASVAPFSSRPSSHNTTTITRTTSPTPIPTPPTIIGLFGSYPLSRTQALPGPTCAPETSSSVMRLVLTPGALAHGGNGSKKDKSEKGSSMSNGGIVDQGGLSVRVNMTTMTPTTFNSSPNNNNSSSFPVEASSLCSGSGDASSTTNNGNTNGTTHNTFNNTPTLGGINAAQNSSQSTMTIRKPRMACYFCRKRKIACGPGPVAIELAKRVQQAQIQIQQQHQFQEQSSEGMATTTITTMDDSSSKIKFSLEGDGSGSVSSPTSPLTPSSPPSISTSPTMSTLTPAQLLSHPQALTGDEGPCNQCARRGLSCDRPTESKRGVRKGKSKKEKEKEARERETTKELSPSKKVTPATTTTAGEKEKKEKERSSPGKIDDDKVGDDEEGDVNEEVVMMNEDLDMYMDGDDDETGGYEKRISGGNYTLKVENEDALPTSSLGTTTASAPNDAQPQLPSSTTVSEQNPKSATTVSHKTQKHPNRGRGRPPKHPKLPPVTPTSSIRHQSSSTSGVKSNLKWTTPAAAGKKNKAGGKFKGKNGKDLDVVVPAVGVSHDKDRARAVAESVDRKAQGTLMNDEVEREMQVGVILNEGEDADDGDDGMDEDFDDDNDEDGGDDKCENETNVRELHPSDPVQTTEAQHGFSSHPAMYVSQSPNVSPSVSSVPPYTTHTDPHSYTPASTSASPYSEIVAQQPDSHSYYSQPHPHSPTVVEPSHQEQPQLGFSADEMDAPSPVANTVYNGATYQDNHNDADNIHNPHDATIYSLGYVMLAPTQHPQEQQQSMPPLPQPEHVPGVTTYPSFGVHRGTDLYNMNGQFGTTTEIGSYDMTTTSWGGYDVQMNDGYMVETASGMSYVVDGQTETQAHEYSVIGTGYDSYDYGYAYTGQYAV</sequence>
<feature type="compositionally biased region" description="Polar residues" evidence="1">
    <location>
        <begin position="388"/>
        <end position="405"/>
    </location>
</feature>
<feature type="compositionally biased region" description="Low complexity" evidence="1">
    <location>
        <begin position="161"/>
        <end position="202"/>
    </location>
</feature>
<evidence type="ECO:0000256" key="1">
    <source>
        <dbReference type="SAM" id="MobiDB-lite"/>
    </source>
</evidence>
<name>A0AAV4ZWN0_9AGAM</name>
<feature type="compositionally biased region" description="Low complexity" evidence="1">
    <location>
        <begin position="406"/>
        <end position="424"/>
    </location>
</feature>
<gene>
    <name evidence="2" type="ORF">Clacol_000417</name>
</gene>
<feature type="compositionally biased region" description="Polar residues" evidence="1">
    <location>
        <begin position="74"/>
        <end position="84"/>
    </location>
</feature>
<feature type="region of interest" description="Disordered" evidence="1">
    <location>
        <begin position="74"/>
        <end position="104"/>
    </location>
</feature>
<feature type="region of interest" description="Disordered" evidence="1">
    <location>
        <begin position="667"/>
        <end position="701"/>
    </location>
</feature>
<protein>
    <recommendedName>
        <fullName evidence="4">Zn(2)-C6 fungal-type domain-containing protein</fullName>
    </recommendedName>
</protein>
<evidence type="ECO:0000313" key="3">
    <source>
        <dbReference type="Proteomes" id="UP001050691"/>
    </source>
</evidence>
<feature type="region of interest" description="Disordered" evidence="1">
    <location>
        <begin position="250"/>
        <end position="275"/>
    </location>
</feature>
<feature type="region of interest" description="Disordered" evidence="1">
    <location>
        <begin position="727"/>
        <end position="956"/>
    </location>
</feature>
<feature type="compositionally biased region" description="Low complexity" evidence="1">
    <location>
        <begin position="767"/>
        <end position="778"/>
    </location>
</feature>
<feature type="compositionally biased region" description="Low complexity" evidence="1">
    <location>
        <begin position="914"/>
        <end position="926"/>
    </location>
</feature>
<proteinExistence type="predicted"/>
<feature type="compositionally biased region" description="Basic residues" evidence="1">
    <location>
        <begin position="942"/>
        <end position="953"/>
    </location>
</feature>
<feature type="compositionally biased region" description="Acidic residues" evidence="1">
    <location>
        <begin position="1006"/>
        <end position="1030"/>
    </location>
</feature>
<feature type="compositionally biased region" description="Low complexity" evidence="1">
    <location>
        <begin position="437"/>
        <end position="446"/>
    </location>
</feature>
<feature type="region of interest" description="Disordered" evidence="1">
    <location>
        <begin position="157"/>
        <end position="238"/>
    </location>
</feature>
<feature type="compositionally biased region" description="Basic and acidic residues" evidence="1">
    <location>
        <begin position="749"/>
        <end position="766"/>
    </location>
</feature>
<feature type="compositionally biased region" description="Basic residues" evidence="1">
    <location>
        <begin position="891"/>
        <end position="908"/>
    </location>
</feature>
<feature type="compositionally biased region" description="Low complexity" evidence="1">
    <location>
        <begin position="85"/>
        <end position="104"/>
    </location>
</feature>
<feature type="region of interest" description="Disordered" evidence="1">
    <location>
        <begin position="491"/>
        <end position="599"/>
    </location>
</feature>
<feature type="compositionally biased region" description="Polar residues" evidence="1">
    <location>
        <begin position="590"/>
        <end position="599"/>
    </location>
</feature>
<feature type="compositionally biased region" description="Low complexity" evidence="1">
    <location>
        <begin position="527"/>
        <end position="582"/>
    </location>
</feature>
<evidence type="ECO:0008006" key="4">
    <source>
        <dbReference type="Google" id="ProtNLM"/>
    </source>
</evidence>
<feature type="compositionally biased region" description="Low complexity" evidence="1">
    <location>
        <begin position="1109"/>
        <end position="1123"/>
    </location>
</feature>
<feature type="compositionally biased region" description="Basic and acidic residues" evidence="1">
    <location>
        <begin position="779"/>
        <end position="797"/>
    </location>
</feature>
<feature type="compositionally biased region" description="Low complexity" evidence="1">
    <location>
        <begin position="677"/>
        <end position="701"/>
    </location>
</feature>
<feature type="compositionally biased region" description="Low complexity" evidence="1">
    <location>
        <begin position="1066"/>
        <end position="1081"/>
    </location>
</feature>
<feature type="region of interest" description="Disordered" evidence="1">
    <location>
        <begin position="972"/>
        <end position="1133"/>
    </location>
</feature>
<comment type="caution">
    <text evidence="2">The sequence shown here is derived from an EMBL/GenBank/DDBJ whole genome shotgun (WGS) entry which is preliminary data.</text>
</comment>
<feature type="compositionally biased region" description="Acidic residues" evidence="1">
    <location>
        <begin position="798"/>
        <end position="809"/>
    </location>
</feature>
<feature type="region of interest" description="Disordered" evidence="1">
    <location>
        <begin position="307"/>
        <end position="460"/>
    </location>
</feature>
<evidence type="ECO:0000313" key="2">
    <source>
        <dbReference type="EMBL" id="GJJ06227.1"/>
    </source>
</evidence>
<feature type="compositionally biased region" description="Basic and acidic residues" evidence="1">
    <location>
        <begin position="1031"/>
        <end position="1045"/>
    </location>
</feature>